<dbReference type="OrthoDB" id="5472312at2"/>
<organism evidence="2 3">
    <name type="scientific">Kuenenia stuttgartiensis</name>
    <dbReference type="NCBI Taxonomy" id="174633"/>
    <lineage>
        <taxon>Bacteria</taxon>
        <taxon>Pseudomonadati</taxon>
        <taxon>Planctomycetota</taxon>
        <taxon>Candidatus Brocadiia</taxon>
        <taxon>Candidatus Brocadiales</taxon>
        <taxon>Candidatus Brocadiaceae</taxon>
        <taxon>Candidatus Kuenenia</taxon>
    </lineage>
</organism>
<dbReference type="KEGG" id="kst:KSMBR1_0439"/>
<evidence type="ECO:0000313" key="3">
    <source>
        <dbReference type="Proteomes" id="UP000221734"/>
    </source>
</evidence>
<evidence type="ECO:0000313" key="2">
    <source>
        <dbReference type="EMBL" id="SOH02953.1"/>
    </source>
</evidence>
<keyword evidence="1" id="KW-0472">Membrane</keyword>
<proteinExistence type="predicted"/>
<keyword evidence="3" id="KW-1185">Reference proteome</keyword>
<accession>A0A2C9CBK8</accession>
<name>A0A2C9CBK8_KUEST</name>
<sequence>MEFLITWFLFGIGAAMVANSKGGNAIRWFFLGVIFGPFGLLFSFFSGGKQCPYCMSKIHKDAVICPKCQQKIPWHNGKSERNYEHLINKR</sequence>
<dbReference type="EMBL" id="LT934425">
    <property type="protein sequence ID" value="SOH02953.1"/>
    <property type="molecule type" value="Genomic_DNA"/>
</dbReference>
<dbReference type="AlphaFoldDB" id="A0A2C9CBK8"/>
<protein>
    <recommendedName>
        <fullName evidence="4">Zinc ribbon domain-containing protein</fullName>
    </recommendedName>
</protein>
<dbReference type="RefSeq" id="WP_099323858.1">
    <property type="nucleotide sequence ID" value="NZ_LT934425.1"/>
</dbReference>
<keyword evidence="1" id="KW-0812">Transmembrane</keyword>
<gene>
    <name evidence="2" type="ORF">KSMBR1_0439</name>
</gene>
<keyword evidence="1" id="KW-1133">Transmembrane helix</keyword>
<reference evidence="3" key="1">
    <citation type="submission" date="2017-10" db="EMBL/GenBank/DDBJ databases">
        <authorList>
            <person name="Frank J."/>
        </authorList>
    </citation>
    <scope>NUCLEOTIDE SEQUENCE [LARGE SCALE GENOMIC DNA]</scope>
</reference>
<evidence type="ECO:0000256" key="1">
    <source>
        <dbReference type="SAM" id="Phobius"/>
    </source>
</evidence>
<feature type="transmembrane region" description="Helical" evidence="1">
    <location>
        <begin position="25"/>
        <end position="45"/>
    </location>
</feature>
<dbReference type="Proteomes" id="UP000221734">
    <property type="component" value="Chromosome Kuenenia_stuttgartiensis_MBR1"/>
</dbReference>
<evidence type="ECO:0008006" key="4">
    <source>
        <dbReference type="Google" id="ProtNLM"/>
    </source>
</evidence>